<gene>
    <name evidence="6" type="ORF">EDD79_100336</name>
</gene>
<reference evidence="6 7" key="1">
    <citation type="submission" date="2019-03" db="EMBL/GenBank/DDBJ databases">
        <title>Genomic Encyclopedia of Type Strains, Phase IV (KMG-IV): sequencing the most valuable type-strain genomes for metagenomic binning, comparative biology and taxonomic classification.</title>
        <authorList>
            <person name="Goeker M."/>
        </authorList>
    </citation>
    <scope>NUCLEOTIDE SEQUENCE [LARGE SCALE GENOMIC DNA]</scope>
    <source>
        <strain evidence="6 7">DSM 100013</strain>
    </source>
</reference>
<organism evidence="6 7">
    <name type="scientific">Serpentinicella alkaliphila</name>
    <dbReference type="NCBI Taxonomy" id="1734049"/>
    <lineage>
        <taxon>Bacteria</taxon>
        <taxon>Bacillati</taxon>
        <taxon>Bacillota</taxon>
        <taxon>Clostridia</taxon>
        <taxon>Peptostreptococcales</taxon>
        <taxon>Natronincolaceae</taxon>
        <taxon>Serpentinicella</taxon>
    </lineage>
</organism>
<dbReference type="OrthoDB" id="9778912at2"/>
<dbReference type="EMBL" id="SLYC01000003">
    <property type="protein sequence ID" value="TCQ06611.1"/>
    <property type="molecule type" value="Genomic_DNA"/>
</dbReference>
<comment type="caution">
    <text evidence="6">The sequence shown here is derived from an EMBL/GenBank/DDBJ whole genome shotgun (WGS) entry which is preliminary data.</text>
</comment>
<dbReference type="GO" id="GO:0018580">
    <property type="term" value="F:nitronate monooxygenase activity"/>
    <property type="evidence" value="ECO:0007669"/>
    <property type="project" value="InterPro"/>
</dbReference>
<accession>A0A4R2TSB9</accession>
<evidence type="ECO:0000256" key="1">
    <source>
        <dbReference type="ARBA" id="ARBA00003535"/>
    </source>
</evidence>
<keyword evidence="7" id="KW-1185">Reference proteome</keyword>
<keyword evidence="5" id="KW-0560">Oxidoreductase</keyword>
<proteinExistence type="predicted"/>
<sequence>MKTRLTKLLNIDLPILQGAMAWISESQLVSAVSNAGGAGVIATGGRDASWLDDEIRKTRELTNKPFGVNIVVLDSTNEEMVDLVCREKISFVTFGAGNPVPHIKKLKEYGIKVLPVVPNLKLAKRVEEAGADAVILEGMEAGGHIGHIATMAHMTNVIPNISIPVIIAGGIADGRGIAAALLMGAEGVQIGSRFLLAEECQIHNNYKNRIIEAQDTDSVITGYSTGHGVRGLKNTFSDEYIKNEFSGASADELHKIAMGTYKKAVVEGDIENGFVIVGQSVVPLNRIQSSKDIVDELIQETKDTLKNAVKFL</sequence>
<dbReference type="Proteomes" id="UP000295504">
    <property type="component" value="Unassembled WGS sequence"/>
</dbReference>
<dbReference type="AlphaFoldDB" id="A0A4R2TSB9"/>
<evidence type="ECO:0000256" key="2">
    <source>
        <dbReference type="ARBA" id="ARBA00013457"/>
    </source>
</evidence>
<dbReference type="PANTHER" id="PTHR32332:SF20">
    <property type="entry name" value="2-NITROPROPANE DIOXYGENASE-LIKE PROTEIN"/>
    <property type="match status" value="1"/>
</dbReference>
<evidence type="ECO:0000256" key="4">
    <source>
        <dbReference type="ARBA" id="ARBA00022643"/>
    </source>
</evidence>
<dbReference type="CDD" id="cd04730">
    <property type="entry name" value="NPD_like"/>
    <property type="match status" value="1"/>
</dbReference>
<protein>
    <recommendedName>
        <fullName evidence="2">Probable nitronate monooxygenase</fullName>
    </recommendedName>
</protein>
<evidence type="ECO:0000256" key="5">
    <source>
        <dbReference type="ARBA" id="ARBA00023002"/>
    </source>
</evidence>
<keyword evidence="4" id="KW-0288">FMN</keyword>
<dbReference type="SUPFAM" id="SSF51412">
    <property type="entry name" value="Inosine monophosphate dehydrogenase (IMPDH)"/>
    <property type="match status" value="1"/>
</dbReference>
<name>A0A4R2TSB9_9FIRM</name>
<dbReference type="PANTHER" id="PTHR32332">
    <property type="entry name" value="2-NITROPROPANE DIOXYGENASE"/>
    <property type="match status" value="1"/>
</dbReference>
<dbReference type="Gene3D" id="3.20.20.70">
    <property type="entry name" value="Aldolase class I"/>
    <property type="match status" value="1"/>
</dbReference>
<evidence type="ECO:0000313" key="6">
    <source>
        <dbReference type="EMBL" id="TCQ06611.1"/>
    </source>
</evidence>
<dbReference type="RefSeq" id="WP_132847494.1">
    <property type="nucleotide sequence ID" value="NZ_CP058648.1"/>
</dbReference>
<dbReference type="InterPro" id="IPR013785">
    <property type="entry name" value="Aldolase_TIM"/>
</dbReference>
<comment type="function">
    <text evidence="1">Nitronate monooxygenase that uses molecular oxygen to catalyze the oxidative denitrification of alkyl nitronates. Acts on propionate 3-nitronate (P3N), the presumed physiological substrate. Probably functions in the detoxification of P3N, a metabolic poison produced by plants and fungi as a defense mechanism.</text>
</comment>
<dbReference type="Pfam" id="PF03060">
    <property type="entry name" value="NMO"/>
    <property type="match status" value="2"/>
</dbReference>
<evidence type="ECO:0000256" key="3">
    <source>
        <dbReference type="ARBA" id="ARBA00022630"/>
    </source>
</evidence>
<dbReference type="InterPro" id="IPR004136">
    <property type="entry name" value="NMO"/>
</dbReference>
<keyword evidence="3" id="KW-0285">Flavoprotein</keyword>
<evidence type="ECO:0000313" key="7">
    <source>
        <dbReference type="Proteomes" id="UP000295504"/>
    </source>
</evidence>